<feature type="transmembrane region" description="Helical" evidence="1">
    <location>
        <begin position="42"/>
        <end position="62"/>
    </location>
</feature>
<dbReference type="RefSeq" id="WP_121099663.1">
    <property type="nucleotide sequence ID" value="NZ_RBII01000001.1"/>
</dbReference>
<dbReference type="AlphaFoldDB" id="A0A420WLL2"/>
<dbReference type="InParanoid" id="A0A420WLL2"/>
<evidence type="ECO:0000313" key="3">
    <source>
        <dbReference type="Proteomes" id="UP000282211"/>
    </source>
</evidence>
<dbReference type="Proteomes" id="UP000282211">
    <property type="component" value="Unassembled WGS sequence"/>
</dbReference>
<protein>
    <submittedName>
        <fullName evidence="2">Uncharacterized protein</fullName>
    </submittedName>
</protein>
<keyword evidence="1" id="KW-1133">Transmembrane helix</keyword>
<proteinExistence type="predicted"/>
<evidence type="ECO:0000256" key="1">
    <source>
        <dbReference type="SAM" id="Phobius"/>
    </source>
</evidence>
<keyword evidence="3" id="KW-1185">Reference proteome</keyword>
<feature type="transmembrane region" description="Helical" evidence="1">
    <location>
        <begin position="12"/>
        <end position="36"/>
    </location>
</feature>
<keyword evidence="1" id="KW-0812">Transmembrane</keyword>
<dbReference type="EMBL" id="RBII01000001">
    <property type="protein sequence ID" value="RKQ71913.1"/>
    <property type="molecule type" value="Genomic_DNA"/>
</dbReference>
<comment type="caution">
    <text evidence="2">The sequence shown here is derived from an EMBL/GenBank/DDBJ whole genome shotgun (WGS) entry which is preliminary data.</text>
</comment>
<organism evidence="2 3">
    <name type="scientific">Litorimonas taeanensis</name>
    <dbReference type="NCBI Taxonomy" id="568099"/>
    <lineage>
        <taxon>Bacteria</taxon>
        <taxon>Pseudomonadati</taxon>
        <taxon>Pseudomonadota</taxon>
        <taxon>Alphaproteobacteria</taxon>
        <taxon>Maricaulales</taxon>
        <taxon>Robiginitomaculaceae</taxon>
    </lineage>
</organism>
<accession>A0A420WLL2</accession>
<reference evidence="2 3" key="1">
    <citation type="submission" date="2018-10" db="EMBL/GenBank/DDBJ databases">
        <title>Genomic Encyclopedia of Type Strains, Phase IV (KMG-IV): sequencing the most valuable type-strain genomes for metagenomic binning, comparative biology and taxonomic classification.</title>
        <authorList>
            <person name="Goeker M."/>
        </authorList>
    </citation>
    <scope>NUCLEOTIDE SEQUENCE [LARGE SCALE GENOMIC DNA]</scope>
    <source>
        <strain evidence="2 3">DSM 22008</strain>
    </source>
</reference>
<gene>
    <name evidence="2" type="ORF">DES40_1245</name>
</gene>
<name>A0A420WLL2_9PROT</name>
<keyword evidence="1" id="KW-0472">Membrane</keyword>
<sequence>MSETPDNQPPNLIWDLMRVIGPAVVFVVIFLTLALIVKMNFWLAGGIAFAVALADFLVFSFLKKQGGA</sequence>
<evidence type="ECO:0000313" key="2">
    <source>
        <dbReference type="EMBL" id="RKQ71913.1"/>
    </source>
</evidence>